<keyword evidence="2" id="KW-0963">Cytoplasm</keyword>
<dbReference type="InterPro" id="IPR051426">
    <property type="entry name" value="Peflin/Sorcin_CaBP"/>
</dbReference>
<evidence type="ECO:0000313" key="9">
    <source>
        <dbReference type="Proteomes" id="UP000011083"/>
    </source>
</evidence>
<feature type="compositionally biased region" description="Pro residues" evidence="6">
    <location>
        <begin position="124"/>
        <end position="134"/>
    </location>
</feature>
<gene>
    <name evidence="8" type="ORF">ACA1_361220</name>
</gene>
<dbReference type="PANTHER" id="PTHR46212">
    <property type="entry name" value="PEFLIN"/>
    <property type="match status" value="1"/>
</dbReference>
<dbReference type="CDD" id="cd16185">
    <property type="entry name" value="EFh_PEF_ALG-2_like"/>
    <property type="match status" value="1"/>
</dbReference>
<keyword evidence="4" id="KW-0677">Repeat</keyword>
<protein>
    <submittedName>
        <fullName evidence="8">EF hand domain containing protein</fullName>
    </submittedName>
</protein>
<dbReference type="InterPro" id="IPR018247">
    <property type="entry name" value="EF_Hand_1_Ca_BS"/>
</dbReference>
<dbReference type="AlphaFoldDB" id="L8HC55"/>
<dbReference type="SMART" id="SM00054">
    <property type="entry name" value="EFh"/>
    <property type="match status" value="3"/>
</dbReference>
<dbReference type="EMBL" id="KB007867">
    <property type="protein sequence ID" value="ELR23084.1"/>
    <property type="molecule type" value="Genomic_DNA"/>
</dbReference>
<evidence type="ECO:0000259" key="7">
    <source>
        <dbReference type="PROSITE" id="PS50222"/>
    </source>
</evidence>
<dbReference type="SUPFAM" id="SSF47473">
    <property type="entry name" value="EF-hand"/>
    <property type="match status" value="1"/>
</dbReference>
<keyword evidence="9" id="KW-1185">Reference proteome</keyword>
<evidence type="ECO:0000256" key="4">
    <source>
        <dbReference type="ARBA" id="ARBA00022737"/>
    </source>
</evidence>
<feature type="domain" description="EF-hand" evidence="7">
    <location>
        <begin position="153"/>
        <end position="188"/>
    </location>
</feature>
<evidence type="ECO:0000256" key="3">
    <source>
        <dbReference type="ARBA" id="ARBA00022723"/>
    </source>
</evidence>
<evidence type="ECO:0000256" key="2">
    <source>
        <dbReference type="ARBA" id="ARBA00022490"/>
    </source>
</evidence>
<feature type="compositionally biased region" description="Low complexity" evidence="6">
    <location>
        <begin position="20"/>
        <end position="37"/>
    </location>
</feature>
<dbReference type="Gene3D" id="1.10.238.10">
    <property type="entry name" value="EF-hand"/>
    <property type="match status" value="1"/>
</dbReference>
<dbReference type="GeneID" id="14924056"/>
<dbReference type="InterPro" id="IPR011992">
    <property type="entry name" value="EF-hand-dom_pair"/>
</dbReference>
<dbReference type="PROSITE" id="PS00018">
    <property type="entry name" value="EF_HAND_1"/>
    <property type="match status" value="3"/>
</dbReference>
<evidence type="ECO:0000256" key="5">
    <source>
        <dbReference type="ARBA" id="ARBA00022837"/>
    </source>
</evidence>
<feature type="region of interest" description="Disordered" evidence="6">
    <location>
        <begin position="1"/>
        <end position="139"/>
    </location>
</feature>
<dbReference type="OrthoDB" id="186625at2759"/>
<dbReference type="PANTHER" id="PTHR46212:SF3">
    <property type="entry name" value="GH27120P"/>
    <property type="match status" value="1"/>
</dbReference>
<dbReference type="VEuPathDB" id="AmoebaDB:ACA1_361220"/>
<feature type="compositionally biased region" description="Pro residues" evidence="6">
    <location>
        <begin position="87"/>
        <end position="117"/>
    </location>
</feature>
<accession>L8HC55</accession>
<feature type="domain" description="EF-hand" evidence="7">
    <location>
        <begin position="224"/>
        <end position="253"/>
    </location>
</feature>
<keyword evidence="3" id="KW-0479">Metal-binding</keyword>
<feature type="compositionally biased region" description="Pro residues" evidence="6">
    <location>
        <begin position="57"/>
        <end position="80"/>
    </location>
</feature>
<organism evidence="8 9">
    <name type="scientific">Acanthamoeba castellanii (strain ATCC 30010 / Neff)</name>
    <dbReference type="NCBI Taxonomy" id="1257118"/>
    <lineage>
        <taxon>Eukaryota</taxon>
        <taxon>Amoebozoa</taxon>
        <taxon>Discosea</taxon>
        <taxon>Longamoebia</taxon>
        <taxon>Centramoebida</taxon>
        <taxon>Acanthamoebidae</taxon>
        <taxon>Acanthamoeba</taxon>
    </lineage>
</organism>
<dbReference type="Pfam" id="PF13499">
    <property type="entry name" value="EF-hand_7"/>
    <property type="match status" value="1"/>
</dbReference>
<comment type="subcellular location">
    <subcellularLocation>
        <location evidence="1">Cytoplasm</location>
    </subcellularLocation>
</comment>
<reference evidence="8 9" key="1">
    <citation type="journal article" date="2013" name="Genome Biol.">
        <title>Genome of Acanthamoeba castellanii highlights extensive lateral gene transfer and early evolution of tyrosine kinase signaling.</title>
        <authorList>
            <person name="Clarke M."/>
            <person name="Lohan A.J."/>
            <person name="Liu B."/>
            <person name="Lagkouvardos I."/>
            <person name="Roy S."/>
            <person name="Zafar N."/>
            <person name="Bertelli C."/>
            <person name="Schilde C."/>
            <person name="Kianianmomeni A."/>
            <person name="Burglin T.R."/>
            <person name="Frech C."/>
            <person name="Turcotte B."/>
            <person name="Kopec K.O."/>
            <person name="Synnott J.M."/>
            <person name="Choo C."/>
            <person name="Paponov I."/>
            <person name="Finkler A."/>
            <person name="Soon Heng Tan C."/>
            <person name="Hutchins A.P."/>
            <person name="Weinmeier T."/>
            <person name="Rattei T."/>
            <person name="Chu J.S."/>
            <person name="Gimenez G."/>
            <person name="Irimia M."/>
            <person name="Rigden D.J."/>
            <person name="Fitzpatrick D.A."/>
            <person name="Lorenzo-Morales J."/>
            <person name="Bateman A."/>
            <person name="Chiu C.H."/>
            <person name="Tang P."/>
            <person name="Hegemann P."/>
            <person name="Fromm H."/>
            <person name="Raoult D."/>
            <person name="Greub G."/>
            <person name="Miranda-Saavedra D."/>
            <person name="Chen N."/>
            <person name="Nash P."/>
            <person name="Ginger M.L."/>
            <person name="Horn M."/>
            <person name="Schaap P."/>
            <person name="Caler L."/>
            <person name="Loftus B."/>
        </authorList>
    </citation>
    <scope>NUCLEOTIDE SEQUENCE [LARGE SCALE GENOMIC DNA]</scope>
    <source>
        <strain evidence="8 9">Neff</strain>
    </source>
</reference>
<name>L8HC55_ACACF</name>
<dbReference type="GO" id="GO:0048306">
    <property type="term" value="F:calcium-dependent protein binding"/>
    <property type="evidence" value="ECO:0007669"/>
    <property type="project" value="UniProtKB-ARBA"/>
</dbReference>
<keyword evidence="5" id="KW-0106">Calcium</keyword>
<evidence type="ECO:0000256" key="1">
    <source>
        <dbReference type="ARBA" id="ARBA00004496"/>
    </source>
</evidence>
<dbReference type="KEGG" id="acan:ACA1_361220"/>
<dbReference type="GO" id="GO:0005509">
    <property type="term" value="F:calcium ion binding"/>
    <property type="evidence" value="ECO:0007669"/>
    <property type="project" value="InterPro"/>
</dbReference>
<dbReference type="PROSITE" id="PS50222">
    <property type="entry name" value="EF_HAND_2"/>
    <property type="match status" value="3"/>
</dbReference>
<feature type="domain" description="EF-hand" evidence="7">
    <location>
        <begin position="195"/>
        <end position="223"/>
    </location>
</feature>
<dbReference type="STRING" id="1257118.L8HC55"/>
<dbReference type="InterPro" id="IPR002048">
    <property type="entry name" value="EF_hand_dom"/>
</dbReference>
<dbReference type="RefSeq" id="XP_004352561.1">
    <property type="nucleotide sequence ID" value="XM_004352509.1"/>
</dbReference>
<proteinExistence type="predicted"/>
<dbReference type="Proteomes" id="UP000011083">
    <property type="component" value="Unassembled WGS sequence"/>
</dbReference>
<dbReference type="OMA" id="QFIVTCI"/>
<evidence type="ECO:0000313" key="8">
    <source>
        <dbReference type="EMBL" id="ELR23084.1"/>
    </source>
</evidence>
<dbReference type="GO" id="GO:0005737">
    <property type="term" value="C:cytoplasm"/>
    <property type="evidence" value="ECO:0007669"/>
    <property type="project" value="UniProtKB-SubCell"/>
</dbReference>
<sequence>MPTPQKVRRQSTQVSDKHIPTTQQPCTTAPAQPCTTAVGLQQDKTKREQSMWQQQPPSYPSAPGAYPPPYGSTAPYPPPGSAAGPAGYPPRYPPPPGTGSQPGYPPQPQSQYPPPQSQPGYPGTYPPQSYPPPQTQQQPQLWASSYYNQVQQQELSELQKWFNSVDRDRSGAISANELANVAVGGIRLGIDLAIKLVRIFDVDGNGQIDFREYASLHKFLLSMQQVFSMGDKDRNGRLDSREIHEALRTGGFNMSYNTSHALYRKYDTTGYGLDMAQWIALVAHVAMTRTAFETRDRERKGQIVFNFDQLLEFSAAI</sequence>
<evidence type="ECO:0000256" key="6">
    <source>
        <dbReference type="SAM" id="MobiDB-lite"/>
    </source>
</evidence>